<dbReference type="PANTHER" id="PTHR33739">
    <property type="entry name" value="OS07G0681500 PROTEIN"/>
    <property type="match status" value="1"/>
</dbReference>
<accession>A0AAP0HB50</accession>
<dbReference type="EMBL" id="JBCNJP010000006">
    <property type="protein sequence ID" value="KAK9078466.1"/>
    <property type="molecule type" value="Genomic_DNA"/>
</dbReference>
<sequence>MALSLGTLRLWDSVLELTKRSQDKGSDPMIWAIHLSSQLNSAGVSLPSPDLANLLVSHICWDNNNPVSWKFLEKALIFNIVPPLLVLALLSTRVIPNRHTQPAAFRLYMELLKRHAFKLKPHVEFKNYEVIMKSVDNVLNLSRIFGTNGDDPGSILLEFILSSVWQLVEAALEDEGLLELTKERKHRWNVAQDMEIEGCGSYGNRNGYQEILQSRNTVMAVELIGLFLQNIKTSRILLLARRNMPQHWRIFIQDIEVLAVNSSALRNSKVMTPEILLQLISDDHKIVSEGKKANYLQEIHTIMSSSAGISHKVSGSSLWTPIDLVLEDAMDGSQVDTTSAIEIITRLVKALHALHGTTWHECFLGLWMAALRLVQRERDPIEGPMPRLDTRLCMLLSITTLAVSDLIEDEESTSQNDINYQTTQNDKENRRMELVTSLQSLRDYESLLTPPQSVIPAANQAAARAMMLISGINAGSSAYFDPVNIKDMANNFSGNLHHLIVEACIARNLLDTSAYYWPGYVTGHINQIPHGMPTQVPGWSTFMKGAPMTPVMMNALVSEPASSLAELEKVFEIAVNGSDDEKIAAATILCGASLIQGWNVQEHSIYFITRLLSPPPPANYSGNDSHLIAYAPMLNVLLVGIAPIDCVQIFSLHGLVPQLAGSLMPICEVFGSCVPNISWTLTTGEEISAYAVFSNAFALLLKLWRFNHPPLEYGVGDVPPVGAQLTPEYLLLMRNSLLVSSGNNHEDRNRKRLSAVAKASCPNHIFVESFPKLKAWYRQHQACLASTVSGLVHSPVHQIVDTLLKMMFSKINRNQPLNSVSGSSSSSGPGSEDASLRPKLPAWDILEAVPFVVDAALTACEHGKLSPRQLCTGLKDLADFLPASLAIIVSYFSAEVSRGVWKPVFMNGTDWPSPAANLSNVEEHIKNILAATNVNVPRLFAGITSPFTLPLPLAAFVSLTITYKLDKSSQRFLNLAGPALESLAAGCPWPCMPIVASLWTQKAKKWSDFLVFSSSRTVFLHDNDAVYQLLKSCFTAALGLNNSLVSAHGGVGALLGHGFGSNFYGEISPVAPGFLYLRVYRSIRDIMFLREDIISLLMQSVKDIASNGIITKGKQETKYGQVSLATSLTKVKLAANLAATILWISGGQGLVQSLINETLPSWFISAHRADTGGPVSTLSGYALGYFTLLCGAFAWGVDPSLSASKWRPRFLGTHMEFLASALDGKITLGCDPVTWHSYVTGYLNLMVGCMANWVVEVDVEVLKRLCRGLRQWDEEELGLKLLECGGVGTMGAAAELICQSD</sequence>
<dbReference type="PANTHER" id="PTHR33739:SF5">
    <property type="entry name" value="MEDIATOR OF RNA POLYMERASE II TRANSCRIPTION SUBUNIT 33A"/>
    <property type="match status" value="1"/>
</dbReference>
<evidence type="ECO:0008006" key="3">
    <source>
        <dbReference type="Google" id="ProtNLM"/>
    </source>
</evidence>
<evidence type="ECO:0000313" key="2">
    <source>
        <dbReference type="Proteomes" id="UP001408789"/>
    </source>
</evidence>
<gene>
    <name evidence="1" type="ORF">SSX86_002523</name>
</gene>
<name>A0AAP0HB50_9ASTR</name>
<dbReference type="GO" id="GO:2000762">
    <property type="term" value="P:regulation of phenylpropanoid metabolic process"/>
    <property type="evidence" value="ECO:0007669"/>
    <property type="project" value="InterPro"/>
</dbReference>
<evidence type="ECO:0000313" key="1">
    <source>
        <dbReference type="EMBL" id="KAK9078466.1"/>
    </source>
</evidence>
<reference evidence="1 2" key="1">
    <citation type="submission" date="2024-04" db="EMBL/GenBank/DDBJ databases">
        <title>The reference genome of an endangered Asteraceae, Deinandra increscens subsp. villosa, native to the Central Coast of California.</title>
        <authorList>
            <person name="Guilliams M."/>
            <person name="Hasenstab-Lehman K."/>
            <person name="Meyer R."/>
            <person name="Mcevoy S."/>
        </authorList>
    </citation>
    <scope>NUCLEOTIDE SEQUENCE [LARGE SCALE GENOMIC DNA]</scope>
    <source>
        <tissue evidence="1">Leaf</tissue>
    </source>
</reference>
<comment type="caution">
    <text evidence="1">The sequence shown here is derived from an EMBL/GenBank/DDBJ whole genome shotgun (WGS) entry which is preliminary data.</text>
</comment>
<dbReference type="GO" id="GO:0016592">
    <property type="term" value="C:mediator complex"/>
    <property type="evidence" value="ECO:0007669"/>
    <property type="project" value="InterPro"/>
</dbReference>
<organism evidence="1 2">
    <name type="scientific">Deinandra increscens subsp. villosa</name>
    <dbReference type="NCBI Taxonomy" id="3103831"/>
    <lineage>
        <taxon>Eukaryota</taxon>
        <taxon>Viridiplantae</taxon>
        <taxon>Streptophyta</taxon>
        <taxon>Embryophyta</taxon>
        <taxon>Tracheophyta</taxon>
        <taxon>Spermatophyta</taxon>
        <taxon>Magnoliopsida</taxon>
        <taxon>eudicotyledons</taxon>
        <taxon>Gunneridae</taxon>
        <taxon>Pentapetalae</taxon>
        <taxon>asterids</taxon>
        <taxon>campanulids</taxon>
        <taxon>Asterales</taxon>
        <taxon>Asteraceae</taxon>
        <taxon>Asteroideae</taxon>
        <taxon>Heliantheae alliance</taxon>
        <taxon>Madieae</taxon>
        <taxon>Madiinae</taxon>
        <taxon>Deinandra</taxon>
    </lineage>
</organism>
<proteinExistence type="predicted"/>
<protein>
    <recommendedName>
        <fullName evidence="3">Mediator of RNA polymerase II transcription subunit 33A</fullName>
    </recommendedName>
</protein>
<dbReference type="Proteomes" id="UP001408789">
    <property type="component" value="Unassembled WGS sequence"/>
</dbReference>
<dbReference type="InterPro" id="IPR039638">
    <property type="entry name" value="MED33A/B"/>
</dbReference>
<keyword evidence="2" id="KW-1185">Reference proteome</keyword>